<feature type="region of interest" description="Disordered" evidence="1">
    <location>
        <begin position="234"/>
        <end position="256"/>
    </location>
</feature>
<evidence type="ECO:0000256" key="1">
    <source>
        <dbReference type="SAM" id="MobiDB-lite"/>
    </source>
</evidence>
<organism evidence="2 3">
    <name type="scientific">Orchesella dallaii</name>
    <dbReference type="NCBI Taxonomy" id="48710"/>
    <lineage>
        <taxon>Eukaryota</taxon>
        <taxon>Metazoa</taxon>
        <taxon>Ecdysozoa</taxon>
        <taxon>Arthropoda</taxon>
        <taxon>Hexapoda</taxon>
        <taxon>Collembola</taxon>
        <taxon>Entomobryomorpha</taxon>
        <taxon>Entomobryoidea</taxon>
        <taxon>Orchesellidae</taxon>
        <taxon>Orchesellinae</taxon>
        <taxon>Orchesella</taxon>
    </lineage>
</organism>
<dbReference type="EMBL" id="CAXLJM020000167">
    <property type="protein sequence ID" value="CAL8148244.1"/>
    <property type="molecule type" value="Genomic_DNA"/>
</dbReference>
<protein>
    <submittedName>
        <fullName evidence="2">Uncharacterized protein</fullName>
    </submittedName>
</protein>
<name>A0ABP1SAE8_9HEXA</name>
<feature type="compositionally biased region" description="Polar residues" evidence="1">
    <location>
        <begin position="277"/>
        <end position="288"/>
    </location>
</feature>
<keyword evidence="3" id="KW-1185">Reference proteome</keyword>
<evidence type="ECO:0000313" key="2">
    <source>
        <dbReference type="EMBL" id="CAL8148244.1"/>
    </source>
</evidence>
<dbReference type="Proteomes" id="UP001642540">
    <property type="component" value="Unassembled WGS sequence"/>
</dbReference>
<evidence type="ECO:0000313" key="3">
    <source>
        <dbReference type="Proteomes" id="UP001642540"/>
    </source>
</evidence>
<feature type="region of interest" description="Disordered" evidence="1">
    <location>
        <begin position="275"/>
        <end position="296"/>
    </location>
</feature>
<sequence length="381" mass="43386">MEKKRKVGKQVRPDFFAEDDKIIAEYFTSVGYVDLWDCTDDWVNVARRLAAHKAAKVSWIDVRDRWYLIDKSLEKTFNGELLTCEELGLQKDSTLKERFKIYTLRLHNCIGQMRKRSNKKKIVCICKEFYSDTLMNPPVFPTRFESPDEGAHCLDNSSLVLPPKIFKGQLFYLIDSEDTYSELANRYSLEYLVKIHGGRIVKKTDGQKDTRPSSSKNMPALPAAAVEVMKQNEKRYTSGRNAGPPEAESDLPIRERDLHTDVGKLPTLEAEVEMKQLNEQPDPSPSTVRSRDDKGISPKVAKQLEEPSYVDFLGEFVVYLDDDVEKQVLSLEANVSADDDQATMVAGIEDKTQLRCAWFFRHAIEAKTNTGTTKTATLRIG</sequence>
<accession>A0ABP1SAE8</accession>
<proteinExistence type="predicted"/>
<feature type="region of interest" description="Disordered" evidence="1">
    <location>
        <begin position="203"/>
        <end position="222"/>
    </location>
</feature>
<gene>
    <name evidence="2" type="ORF">ODALV1_LOCUS31366</name>
</gene>
<reference evidence="2 3" key="1">
    <citation type="submission" date="2024-08" db="EMBL/GenBank/DDBJ databases">
        <authorList>
            <person name="Cucini C."/>
            <person name="Frati F."/>
        </authorList>
    </citation>
    <scope>NUCLEOTIDE SEQUENCE [LARGE SCALE GENOMIC DNA]</scope>
</reference>
<comment type="caution">
    <text evidence="2">The sequence shown here is derived from an EMBL/GenBank/DDBJ whole genome shotgun (WGS) entry which is preliminary data.</text>
</comment>